<protein>
    <submittedName>
        <fullName evidence="2">Hemerythrin HHE cation binding domain-containing protein</fullName>
    </submittedName>
</protein>
<dbReference type="Proteomes" id="UP000182489">
    <property type="component" value="Unassembled WGS sequence"/>
</dbReference>
<organism evidence="2 3">
    <name type="scientific">Janthinobacterium lividum</name>
    <dbReference type="NCBI Taxonomy" id="29581"/>
    <lineage>
        <taxon>Bacteria</taxon>
        <taxon>Pseudomonadati</taxon>
        <taxon>Pseudomonadota</taxon>
        <taxon>Betaproteobacteria</taxon>
        <taxon>Burkholderiales</taxon>
        <taxon>Oxalobacteraceae</taxon>
        <taxon>Janthinobacterium</taxon>
    </lineage>
</organism>
<dbReference type="PANTHER" id="PTHR35585:SF1">
    <property type="entry name" value="HHE DOMAIN PROTEIN (AFU_ORTHOLOGUE AFUA_4G00730)"/>
    <property type="match status" value="1"/>
</dbReference>
<evidence type="ECO:0000313" key="2">
    <source>
        <dbReference type="EMBL" id="SFX41223.1"/>
    </source>
</evidence>
<evidence type="ECO:0000313" key="3">
    <source>
        <dbReference type="Proteomes" id="UP000182489"/>
    </source>
</evidence>
<dbReference type="PANTHER" id="PTHR35585">
    <property type="entry name" value="HHE DOMAIN PROTEIN (AFU_ORTHOLOGUE AFUA_4G00730)"/>
    <property type="match status" value="1"/>
</dbReference>
<accession>A0AB38C9F4</accession>
<name>A0AB38C9F4_9BURK</name>
<evidence type="ECO:0000259" key="1">
    <source>
        <dbReference type="Pfam" id="PF01814"/>
    </source>
</evidence>
<dbReference type="Pfam" id="PF01814">
    <property type="entry name" value="Hemerythrin"/>
    <property type="match status" value="1"/>
</dbReference>
<dbReference type="CDD" id="cd12108">
    <property type="entry name" value="Hr-like"/>
    <property type="match status" value="1"/>
</dbReference>
<dbReference type="AlphaFoldDB" id="A0AB38C9F4"/>
<comment type="caution">
    <text evidence="2">The sequence shown here is derived from an EMBL/GenBank/DDBJ whole genome shotgun (WGS) entry which is preliminary data.</text>
</comment>
<feature type="domain" description="Hemerythrin-like" evidence="1">
    <location>
        <begin position="12"/>
        <end position="130"/>
    </location>
</feature>
<dbReference type="InterPro" id="IPR012312">
    <property type="entry name" value="Hemerythrin-like"/>
</dbReference>
<dbReference type="Gene3D" id="1.20.120.520">
    <property type="entry name" value="nmb1532 protein domain like"/>
    <property type="match status" value="1"/>
</dbReference>
<proteinExistence type="predicted"/>
<dbReference type="EMBL" id="FPKH01000001">
    <property type="protein sequence ID" value="SFX41223.1"/>
    <property type="molecule type" value="Genomic_DNA"/>
</dbReference>
<sequence length="156" mass="17381">MPHLQQGGAMNAINLLMQDHKAVKALFAQYEGLSDRSFATKKKLADQICQELTVHTQLEEEIFYPAVRRPIHDGDLMDEALVEHASAKELIAQISAMDPADDLYDAKVKVLSEQIEHHVKEEEGDMFPKVRETAVDLDALGQEMAARKEQLTGVAA</sequence>
<gene>
    <name evidence="2" type="ORF">SAMN03097694_2034</name>
</gene>
<reference evidence="2 3" key="1">
    <citation type="submission" date="2016-11" db="EMBL/GenBank/DDBJ databases">
        <authorList>
            <person name="Varghese N."/>
            <person name="Submissions S."/>
        </authorList>
    </citation>
    <scope>NUCLEOTIDE SEQUENCE [LARGE SCALE GENOMIC DNA]</scope>
    <source>
        <strain evidence="2 3">NFR18</strain>
    </source>
</reference>